<dbReference type="RefSeq" id="WP_045448433.1">
    <property type="nucleotide sequence ID" value="NZ_BBIO01000015.1"/>
</dbReference>
<evidence type="ECO:0000313" key="2">
    <source>
        <dbReference type="Proteomes" id="UP000028702"/>
    </source>
</evidence>
<gene>
    <name evidence="1" type="ORF">M2A_2647</name>
</gene>
<dbReference type="EMBL" id="BBIO01000015">
    <property type="protein sequence ID" value="GAK46148.1"/>
    <property type="molecule type" value="Genomic_DNA"/>
</dbReference>
<reference evidence="1 2" key="1">
    <citation type="submission" date="2014-07" db="EMBL/GenBank/DDBJ databases">
        <title>Tepidicaulis marinum gen. nov., sp. nov., a novel marine bacterium denitrifying nitrate to nitrous oxide strictly under microaerobic conditions.</title>
        <authorList>
            <person name="Takeuchi M."/>
            <person name="Yamagishi T."/>
            <person name="Kamagata Y."/>
            <person name="Oshima K."/>
            <person name="Hattori M."/>
            <person name="Katayama T."/>
            <person name="Hanada S."/>
            <person name="Tamaki H."/>
            <person name="Marumo K."/>
            <person name="Maeda H."/>
            <person name="Nedachi M."/>
            <person name="Iwasaki W."/>
            <person name="Suwa Y."/>
            <person name="Sakata S."/>
        </authorList>
    </citation>
    <scope>NUCLEOTIDE SEQUENCE [LARGE SCALE GENOMIC DNA]</scope>
    <source>
        <strain evidence="1 2">MA2</strain>
    </source>
</reference>
<dbReference type="AlphaFoldDB" id="A0A081BDN0"/>
<sequence>MSVQTKPEQEEGALPQNADAHIEGLVKAVLYLVRSGAGHAHDERVETLHGALLDVIAEHVLKDPQCPAQMSLTALPVSTRRH</sequence>
<comment type="caution">
    <text evidence="1">The sequence shown here is derived from an EMBL/GenBank/DDBJ whole genome shotgun (WGS) entry which is preliminary data.</text>
</comment>
<name>A0A081BDN0_9HYPH</name>
<organism evidence="1 2">
    <name type="scientific">Tepidicaulis marinus</name>
    <dbReference type="NCBI Taxonomy" id="1333998"/>
    <lineage>
        <taxon>Bacteria</taxon>
        <taxon>Pseudomonadati</taxon>
        <taxon>Pseudomonadota</taxon>
        <taxon>Alphaproteobacteria</taxon>
        <taxon>Hyphomicrobiales</taxon>
        <taxon>Parvibaculaceae</taxon>
        <taxon>Tepidicaulis</taxon>
    </lineage>
</organism>
<protein>
    <submittedName>
        <fullName evidence="1">Uncharacterized protein</fullName>
    </submittedName>
</protein>
<keyword evidence="2" id="KW-1185">Reference proteome</keyword>
<evidence type="ECO:0000313" key="1">
    <source>
        <dbReference type="EMBL" id="GAK46148.1"/>
    </source>
</evidence>
<proteinExistence type="predicted"/>
<dbReference type="STRING" id="1333998.M2A_2647"/>
<accession>A0A081BDN0</accession>
<dbReference type="Proteomes" id="UP000028702">
    <property type="component" value="Unassembled WGS sequence"/>
</dbReference>